<proteinExistence type="predicted"/>
<name>A0A4R2HAH6_9SPHI</name>
<dbReference type="AlphaFoldDB" id="A0A4R2HAH6"/>
<dbReference type="EMBL" id="SLWO01000005">
    <property type="protein sequence ID" value="TCO23755.1"/>
    <property type="molecule type" value="Genomic_DNA"/>
</dbReference>
<dbReference type="Proteomes" id="UP000295684">
    <property type="component" value="Unassembled WGS sequence"/>
</dbReference>
<evidence type="ECO:0000313" key="2">
    <source>
        <dbReference type="Proteomes" id="UP000295684"/>
    </source>
</evidence>
<evidence type="ECO:0000313" key="1">
    <source>
        <dbReference type="EMBL" id="TCO23755.1"/>
    </source>
</evidence>
<accession>A0A4R2HAH6</accession>
<comment type="caution">
    <text evidence="1">The sequence shown here is derived from an EMBL/GenBank/DDBJ whole genome shotgun (WGS) entry which is preliminary data.</text>
</comment>
<gene>
    <name evidence="1" type="ORF">EV200_105224</name>
</gene>
<organism evidence="1 2">
    <name type="scientific">Pedobacter psychrotolerans</name>
    <dbReference type="NCBI Taxonomy" id="1843235"/>
    <lineage>
        <taxon>Bacteria</taxon>
        <taxon>Pseudomonadati</taxon>
        <taxon>Bacteroidota</taxon>
        <taxon>Sphingobacteriia</taxon>
        <taxon>Sphingobacteriales</taxon>
        <taxon>Sphingobacteriaceae</taxon>
        <taxon>Pedobacter</taxon>
    </lineage>
</organism>
<protein>
    <submittedName>
        <fullName evidence="1">Uncharacterized protein</fullName>
    </submittedName>
</protein>
<reference evidence="1 2" key="1">
    <citation type="submission" date="2019-03" db="EMBL/GenBank/DDBJ databases">
        <title>Genomic Encyclopedia of Type Strains, Phase IV (KMG-IV): sequencing the most valuable type-strain genomes for metagenomic binning, comparative biology and taxonomic classification.</title>
        <authorList>
            <person name="Goeker M."/>
        </authorList>
    </citation>
    <scope>NUCLEOTIDE SEQUENCE [LARGE SCALE GENOMIC DNA]</scope>
    <source>
        <strain evidence="1 2">DSM 103236</strain>
    </source>
</reference>
<sequence length="38" mass="4352">MAASATSQSINSVYGIFLKKSSRNKRFYELGYLNLFFV</sequence>